<protein>
    <submittedName>
        <fullName evidence="1">Uncharacterized protein</fullName>
    </submittedName>
</protein>
<name>X1LKC7_9ZZZZ</name>
<dbReference type="EMBL" id="BARV01022355">
    <property type="protein sequence ID" value="GAI19518.1"/>
    <property type="molecule type" value="Genomic_DNA"/>
</dbReference>
<reference evidence="1" key="1">
    <citation type="journal article" date="2014" name="Front. Microbiol.">
        <title>High frequency of phylogenetically diverse reductive dehalogenase-homologous genes in deep subseafloor sedimentary metagenomes.</title>
        <authorList>
            <person name="Kawai M."/>
            <person name="Futagami T."/>
            <person name="Toyoda A."/>
            <person name="Takaki Y."/>
            <person name="Nishi S."/>
            <person name="Hori S."/>
            <person name="Arai W."/>
            <person name="Tsubouchi T."/>
            <person name="Morono Y."/>
            <person name="Uchiyama I."/>
            <person name="Ito T."/>
            <person name="Fujiyama A."/>
            <person name="Inagaki F."/>
            <person name="Takami H."/>
        </authorList>
    </citation>
    <scope>NUCLEOTIDE SEQUENCE</scope>
    <source>
        <strain evidence="1">Expedition CK06-06</strain>
    </source>
</reference>
<feature type="non-terminal residue" evidence="1">
    <location>
        <position position="72"/>
    </location>
</feature>
<proteinExistence type="predicted"/>
<evidence type="ECO:0000313" key="1">
    <source>
        <dbReference type="EMBL" id="GAI19518.1"/>
    </source>
</evidence>
<comment type="caution">
    <text evidence="1">The sequence shown here is derived from an EMBL/GenBank/DDBJ whole genome shotgun (WGS) entry which is preliminary data.</text>
</comment>
<gene>
    <name evidence="1" type="ORF">S06H3_36877</name>
</gene>
<sequence length="72" mass="8386">MKIGLFDIDSKYHNLALMKLSAYHKQKGDETELYSPLFIKTYDRVYVSKIFTKFNINECYIPADHYWAGGSG</sequence>
<organism evidence="1">
    <name type="scientific">marine sediment metagenome</name>
    <dbReference type="NCBI Taxonomy" id="412755"/>
    <lineage>
        <taxon>unclassified sequences</taxon>
        <taxon>metagenomes</taxon>
        <taxon>ecological metagenomes</taxon>
    </lineage>
</organism>
<dbReference type="AlphaFoldDB" id="X1LKC7"/>
<accession>X1LKC7</accession>